<reference evidence="1" key="1">
    <citation type="journal article" date="2018" name="Genome Biol.">
        <title>SKESA: strategic k-mer extension for scrupulous assemblies.</title>
        <authorList>
            <person name="Souvorov A."/>
            <person name="Agarwala R."/>
            <person name="Lipman D.J."/>
        </authorList>
    </citation>
    <scope>NUCLEOTIDE SEQUENCE</scope>
    <source>
        <strain evidence="1">MA.NL_R66</strain>
    </source>
</reference>
<evidence type="ECO:0000313" key="1">
    <source>
        <dbReference type="EMBL" id="HAG1192599.1"/>
    </source>
</evidence>
<comment type="caution">
    <text evidence="1">The sequence shown here is derived from an EMBL/GenBank/DDBJ whole genome shotgun (WGS) entry which is preliminary data.</text>
</comment>
<accession>A0A758JRM4</accession>
<dbReference type="AlphaFoldDB" id="A0A758JRM4"/>
<protein>
    <submittedName>
        <fullName evidence="1">Uncharacterized protein</fullName>
    </submittedName>
</protein>
<proteinExistence type="predicted"/>
<reference evidence="1" key="2">
    <citation type="submission" date="2020-02" db="EMBL/GenBank/DDBJ databases">
        <authorList>
            <consortium name="NCBI Pathogen Detection Project"/>
        </authorList>
    </citation>
    <scope>NUCLEOTIDE SEQUENCE</scope>
    <source>
        <strain evidence="1">MA.NL_R66</strain>
    </source>
</reference>
<dbReference type="EMBL" id="DAAXIT010000039">
    <property type="protein sequence ID" value="HAG1192599.1"/>
    <property type="molecule type" value="Genomic_DNA"/>
</dbReference>
<sequence>MAYVKEQTDLDLLRELNKQTEYNLLAGKSWVIDKETGSYLSKLGQPIGSPDDTEVRIEYFQFYHSGISYDLTTAYGHHIEGNLYEIKIIDSDHPAHDFTEDLLALLSELYAIAHNYGDYMCDTKLNDNKFVLSLQF</sequence>
<organism evidence="1">
    <name type="scientific">Salmonella enterica</name>
    <name type="common">Salmonella choleraesuis</name>
    <dbReference type="NCBI Taxonomy" id="28901"/>
    <lineage>
        <taxon>Bacteria</taxon>
        <taxon>Pseudomonadati</taxon>
        <taxon>Pseudomonadota</taxon>
        <taxon>Gammaproteobacteria</taxon>
        <taxon>Enterobacterales</taxon>
        <taxon>Enterobacteriaceae</taxon>
        <taxon>Salmonella</taxon>
    </lineage>
</organism>
<gene>
    <name evidence="1" type="ORF">G8W20_004829</name>
</gene>
<name>A0A758JRM4_SALER</name>